<evidence type="ECO:0000313" key="3">
    <source>
        <dbReference type="Proteomes" id="UP001500945"/>
    </source>
</evidence>
<dbReference type="Gene3D" id="3.40.50.2300">
    <property type="match status" value="1"/>
</dbReference>
<dbReference type="PANTHER" id="PTHR11717">
    <property type="entry name" value="LOW MOLECULAR WEIGHT PROTEIN TYROSINE PHOSPHATASE"/>
    <property type="match status" value="1"/>
</dbReference>
<dbReference type="SUPFAM" id="SSF52788">
    <property type="entry name" value="Phosphotyrosine protein phosphatases I"/>
    <property type="match status" value="1"/>
</dbReference>
<dbReference type="Proteomes" id="UP001500945">
    <property type="component" value="Unassembled WGS sequence"/>
</dbReference>
<proteinExistence type="predicted"/>
<dbReference type="PANTHER" id="PTHR11717:SF31">
    <property type="entry name" value="LOW MOLECULAR WEIGHT PROTEIN-TYROSINE-PHOSPHATASE ETP-RELATED"/>
    <property type="match status" value="1"/>
</dbReference>
<organism evidence="2 3">
    <name type="scientific">Fodinibacter luteus</name>
    <dbReference type="NCBI Taxonomy" id="552064"/>
    <lineage>
        <taxon>Bacteria</taxon>
        <taxon>Bacillati</taxon>
        <taxon>Actinomycetota</taxon>
        <taxon>Actinomycetes</taxon>
        <taxon>Micrococcales</taxon>
        <taxon>Intrasporangiaceae</taxon>
        <taxon>Fodinibacter (ex Wang et al. 2009)</taxon>
    </lineage>
</organism>
<dbReference type="InterPro" id="IPR036196">
    <property type="entry name" value="Ptyr_pPase_sf"/>
</dbReference>
<name>A0ABP8KIN2_9MICO</name>
<reference evidence="3" key="1">
    <citation type="journal article" date="2019" name="Int. J. Syst. Evol. Microbiol.">
        <title>The Global Catalogue of Microorganisms (GCM) 10K type strain sequencing project: providing services to taxonomists for standard genome sequencing and annotation.</title>
        <authorList>
            <consortium name="The Broad Institute Genomics Platform"/>
            <consortium name="The Broad Institute Genome Sequencing Center for Infectious Disease"/>
            <person name="Wu L."/>
            <person name="Ma J."/>
        </authorList>
    </citation>
    <scope>NUCLEOTIDE SEQUENCE [LARGE SCALE GENOMIC DNA]</scope>
    <source>
        <strain evidence="3">JCM 17809</strain>
    </source>
</reference>
<comment type="caution">
    <text evidence="2">The sequence shown here is derived from an EMBL/GenBank/DDBJ whole genome shotgun (WGS) entry which is preliminary data.</text>
</comment>
<feature type="domain" description="Phosphotyrosine protein phosphatase I" evidence="1">
    <location>
        <begin position="14"/>
        <end position="186"/>
    </location>
</feature>
<dbReference type="RefSeq" id="WP_345206187.1">
    <property type="nucleotide sequence ID" value="NZ_BAABGM010000015.1"/>
</dbReference>
<evidence type="ECO:0000313" key="2">
    <source>
        <dbReference type="EMBL" id="GAA4407662.1"/>
    </source>
</evidence>
<dbReference type="EMBL" id="BAABGM010000015">
    <property type="protein sequence ID" value="GAA4407662.1"/>
    <property type="molecule type" value="Genomic_DNA"/>
</dbReference>
<evidence type="ECO:0000259" key="1">
    <source>
        <dbReference type="SMART" id="SM00226"/>
    </source>
</evidence>
<dbReference type="SMART" id="SM00226">
    <property type="entry name" value="LMWPc"/>
    <property type="match status" value="1"/>
</dbReference>
<dbReference type="InterPro" id="IPR050438">
    <property type="entry name" value="LMW_PTPase"/>
</dbReference>
<sequence>MVVPRDRKPEEAPLRVLFVCTANIARSPYAERRASQLLPDHAPEGRGVWLASAGMPGYPGRDMDPEMAAQLRARGGEPNGHVSRAVTHELLVESDLVLTFEFAQRLRIIDEWPDQALKVFGVRQFTHALERIPAPAHGLELLDQAYTARLPDGMNLDVVDPHRRGAAAARACADEIDAMLAAIVPALSAPGSR</sequence>
<protein>
    <recommendedName>
        <fullName evidence="1">Phosphotyrosine protein phosphatase I domain-containing protein</fullName>
    </recommendedName>
</protein>
<dbReference type="InterPro" id="IPR023485">
    <property type="entry name" value="Ptyr_pPase"/>
</dbReference>
<keyword evidence="3" id="KW-1185">Reference proteome</keyword>
<accession>A0ABP8KIN2</accession>
<dbReference type="Pfam" id="PF01451">
    <property type="entry name" value="LMWPc"/>
    <property type="match status" value="1"/>
</dbReference>
<gene>
    <name evidence="2" type="ORF">GCM10023168_23950</name>
</gene>